<dbReference type="EnsemblPlants" id="Pp3c18_4371V3.1">
    <property type="protein sequence ID" value="Pp3c18_4371V3.1"/>
    <property type="gene ID" value="Pp3c18_4371"/>
</dbReference>
<evidence type="ECO:0000313" key="3">
    <source>
        <dbReference type="Proteomes" id="UP000006727"/>
    </source>
</evidence>
<evidence type="ECO:0000313" key="1">
    <source>
        <dbReference type="EMBL" id="PNR34813.1"/>
    </source>
</evidence>
<dbReference type="AlphaFoldDB" id="A0A2K1IZV3"/>
<dbReference type="Gramene" id="Pp3c18_4371V3.1">
    <property type="protein sequence ID" value="Pp3c18_4371V3.1"/>
    <property type="gene ID" value="Pp3c18_4371"/>
</dbReference>
<accession>A0A2K1IZV3</accession>
<dbReference type="InParanoid" id="A0A2K1IZV3"/>
<reference evidence="1 3" key="1">
    <citation type="journal article" date="2008" name="Science">
        <title>The Physcomitrella genome reveals evolutionary insights into the conquest of land by plants.</title>
        <authorList>
            <person name="Rensing S."/>
            <person name="Lang D."/>
            <person name="Zimmer A."/>
            <person name="Terry A."/>
            <person name="Salamov A."/>
            <person name="Shapiro H."/>
            <person name="Nishiyama T."/>
            <person name="Perroud P.-F."/>
            <person name="Lindquist E."/>
            <person name="Kamisugi Y."/>
            <person name="Tanahashi T."/>
            <person name="Sakakibara K."/>
            <person name="Fujita T."/>
            <person name="Oishi K."/>
            <person name="Shin-I T."/>
            <person name="Kuroki Y."/>
            <person name="Toyoda A."/>
            <person name="Suzuki Y."/>
            <person name="Hashimoto A."/>
            <person name="Yamaguchi K."/>
            <person name="Sugano A."/>
            <person name="Kohara Y."/>
            <person name="Fujiyama A."/>
            <person name="Anterola A."/>
            <person name="Aoki S."/>
            <person name="Ashton N."/>
            <person name="Barbazuk W.B."/>
            <person name="Barker E."/>
            <person name="Bennetzen J."/>
            <person name="Bezanilla M."/>
            <person name="Blankenship R."/>
            <person name="Cho S.H."/>
            <person name="Dutcher S."/>
            <person name="Estelle M."/>
            <person name="Fawcett J.A."/>
            <person name="Gundlach H."/>
            <person name="Hanada K."/>
            <person name="Heyl A."/>
            <person name="Hicks K.A."/>
            <person name="Hugh J."/>
            <person name="Lohr M."/>
            <person name="Mayer K."/>
            <person name="Melkozernov A."/>
            <person name="Murata T."/>
            <person name="Nelson D."/>
            <person name="Pils B."/>
            <person name="Prigge M."/>
            <person name="Reiss B."/>
            <person name="Renner T."/>
            <person name="Rombauts S."/>
            <person name="Rushton P."/>
            <person name="Sanderfoot A."/>
            <person name="Schween G."/>
            <person name="Shiu S.-H."/>
            <person name="Stueber K."/>
            <person name="Theodoulou F.L."/>
            <person name="Tu H."/>
            <person name="Van de Peer Y."/>
            <person name="Verrier P.J."/>
            <person name="Waters E."/>
            <person name="Wood A."/>
            <person name="Yang L."/>
            <person name="Cove D."/>
            <person name="Cuming A."/>
            <person name="Hasebe M."/>
            <person name="Lucas S."/>
            <person name="Mishler D.B."/>
            <person name="Reski R."/>
            <person name="Grigoriev I."/>
            <person name="Quatrano R.S."/>
            <person name="Boore J.L."/>
        </authorList>
    </citation>
    <scope>NUCLEOTIDE SEQUENCE [LARGE SCALE GENOMIC DNA]</scope>
    <source>
        <strain evidence="2 3">cv. Gransden 2004</strain>
    </source>
</reference>
<reference evidence="2" key="3">
    <citation type="submission" date="2020-12" db="UniProtKB">
        <authorList>
            <consortium name="EnsemblPlants"/>
        </authorList>
    </citation>
    <scope>IDENTIFICATION</scope>
</reference>
<gene>
    <name evidence="1" type="ORF">PHYPA_022711</name>
</gene>
<keyword evidence="3" id="KW-1185">Reference proteome</keyword>
<organism evidence="1">
    <name type="scientific">Physcomitrium patens</name>
    <name type="common">Spreading-leaved earth moss</name>
    <name type="synonym">Physcomitrella patens</name>
    <dbReference type="NCBI Taxonomy" id="3218"/>
    <lineage>
        <taxon>Eukaryota</taxon>
        <taxon>Viridiplantae</taxon>
        <taxon>Streptophyta</taxon>
        <taxon>Embryophyta</taxon>
        <taxon>Bryophyta</taxon>
        <taxon>Bryophytina</taxon>
        <taxon>Bryopsida</taxon>
        <taxon>Funariidae</taxon>
        <taxon>Funariales</taxon>
        <taxon>Funariaceae</taxon>
        <taxon>Physcomitrium</taxon>
    </lineage>
</organism>
<dbReference type="Proteomes" id="UP000006727">
    <property type="component" value="Chromosome 18"/>
</dbReference>
<evidence type="ECO:0000313" key="2">
    <source>
        <dbReference type="EnsemblPlants" id="Pp3c18_4371V3.1"/>
    </source>
</evidence>
<name>A0A2K1IZV3_PHYPA</name>
<protein>
    <submittedName>
        <fullName evidence="1 2">Uncharacterized protein</fullName>
    </submittedName>
</protein>
<dbReference type="EMBL" id="ABEU02000018">
    <property type="protein sequence ID" value="PNR34813.1"/>
    <property type="molecule type" value="Genomic_DNA"/>
</dbReference>
<reference evidence="1 3" key="2">
    <citation type="journal article" date="2018" name="Plant J.">
        <title>The Physcomitrella patens chromosome-scale assembly reveals moss genome structure and evolution.</title>
        <authorList>
            <person name="Lang D."/>
            <person name="Ullrich K.K."/>
            <person name="Murat F."/>
            <person name="Fuchs J."/>
            <person name="Jenkins J."/>
            <person name="Haas F.B."/>
            <person name="Piednoel M."/>
            <person name="Gundlach H."/>
            <person name="Van Bel M."/>
            <person name="Meyberg R."/>
            <person name="Vives C."/>
            <person name="Morata J."/>
            <person name="Symeonidi A."/>
            <person name="Hiss M."/>
            <person name="Muchero W."/>
            <person name="Kamisugi Y."/>
            <person name="Saleh O."/>
            <person name="Blanc G."/>
            <person name="Decker E.L."/>
            <person name="van Gessel N."/>
            <person name="Grimwood J."/>
            <person name="Hayes R.D."/>
            <person name="Graham S.W."/>
            <person name="Gunter L.E."/>
            <person name="McDaniel S.F."/>
            <person name="Hoernstein S.N.W."/>
            <person name="Larsson A."/>
            <person name="Li F.W."/>
            <person name="Perroud P.F."/>
            <person name="Phillips J."/>
            <person name="Ranjan P."/>
            <person name="Rokshar D.S."/>
            <person name="Rothfels C.J."/>
            <person name="Schneider L."/>
            <person name="Shu S."/>
            <person name="Stevenson D.W."/>
            <person name="Thummler F."/>
            <person name="Tillich M."/>
            <person name="Villarreal Aguilar J.C."/>
            <person name="Widiez T."/>
            <person name="Wong G.K."/>
            <person name="Wymore A."/>
            <person name="Zhang Y."/>
            <person name="Zimmer A.D."/>
            <person name="Quatrano R.S."/>
            <person name="Mayer K.F.X."/>
            <person name="Goodstein D."/>
            <person name="Casacuberta J.M."/>
            <person name="Vandepoele K."/>
            <person name="Reski R."/>
            <person name="Cuming A.C."/>
            <person name="Tuskan G.A."/>
            <person name="Maumus F."/>
            <person name="Salse J."/>
            <person name="Schmutz J."/>
            <person name="Rensing S.A."/>
        </authorList>
    </citation>
    <scope>NUCLEOTIDE SEQUENCE [LARGE SCALE GENOMIC DNA]</scope>
    <source>
        <strain evidence="2 3">cv. Gransden 2004</strain>
    </source>
</reference>
<proteinExistence type="predicted"/>
<sequence>MTNLRLRPKGRRAEPAVRCIIVMLEEACRSLAAAGLPDSLKHTRGICLRGLMSLCRRRENVLYLTGLQFLQQFS</sequence>